<reference evidence="1" key="1">
    <citation type="submission" date="2018-05" db="EMBL/GenBank/DDBJ databases">
        <authorList>
            <person name="Lanie J.A."/>
            <person name="Ng W.-L."/>
            <person name="Kazmierczak K.M."/>
            <person name="Andrzejewski T.M."/>
            <person name="Davidsen T.M."/>
            <person name="Wayne K.J."/>
            <person name="Tettelin H."/>
            <person name="Glass J.I."/>
            <person name="Rusch D."/>
            <person name="Podicherti R."/>
            <person name="Tsui H.-C.T."/>
            <person name="Winkler M.E."/>
        </authorList>
    </citation>
    <scope>NUCLEOTIDE SEQUENCE</scope>
</reference>
<dbReference type="EMBL" id="UINC01168672">
    <property type="protein sequence ID" value="SVD71817.1"/>
    <property type="molecule type" value="Genomic_DNA"/>
</dbReference>
<name>A0A382XKX4_9ZZZZ</name>
<organism evidence="1">
    <name type="scientific">marine metagenome</name>
    <dbReference type="NCBI Taxonomy" id="408172"/>
    <lineage>
        <taxon>unclassified sequences</taxon>
        <taxon>metagenomes</taxon>
        <taxon>ecological metagenomes</taxon>
    </lineage>
</organism>
<evidence type="ECO:0000313" key="1">
    <source>
        <dbReference type="EMBL" id="SVD71817.1"/>
    </source>
</evidence>
<protein>
    <submittedName>
        <fullName evidence="1">Uncharacterized protein</fullName>
    </submittedName>
</protein>
<dbReference type="AlphaFoldDB" id="A0A382XKX4"/>
<accession>A0A382XKX4</accession>
<gene>
    <name evidence="1" type="ORF">METZ01_LOCUS424671</name>
</gene>
<sequence>MKKNYLIALSVAALMLAGPVAQ</sequence>
<proteinExistence type="predicted"/>
<feature type="non-terminal residue" evidence="1">
    <location>
        <position position="22"/>
    </location>
</feature>